<dbReference type="RefSeq" id="WP_264716870.1">
    <property type="nucleotide sequence ID" value="NZ_JAPDNT010000061.1"/>
</dbReference>
<organism evidence="1 2">
    <name type="scientific">Limobrevibacterium gyesilva</name>
    <dbReference type="NCBI Taxonomy" id="2991712"/>
    <lineage>
        <taxon>Bacteria</taxon>
        <taxon>Pseudomonadati</taxon>
        <taxon>Pseudomonadota</taxon>
        <taxon>Alphaproteobacteria</taxon>
        <taxon>Acetobacterales</taxon>
        <taxon>Acetobacteraceae</taxon>
        <taxon>Limobrevibacterium</taxon>
    </lineage>
</organism>
<dbReference type="AlphaFoldDB" id="A0AA42CKG6"/>
<reference evidence="1" key="1">
    <citation type="submission" date="2022-09" db="EMBL/GenBank/DDBJ databases">
        <title>Rhodovastum sp. nov. RN2-1 isolated from soil in Seongnam, South Korea.</title>
        <authorList>
            <person name="Le N.T."/>
        </authorList>
    </citation>
    <scope>NUCLEOTIDE SEQUENCE</scope>
    <source>
        <strain evidence="1">RN2-1</strain>
    </source>
</reference>
<dbReference type="Proteomes" id="UP001165679">
    <property type="component" value="Unassembled WGS sequence"/>
</dbReference>
<proteinExistence type="predicted"/>
<name>A0AA42CKG6_9PROT</name>
<gene>
    <name evidence="1" type="ORF">OL599_25400</name>
</gene>
<keyword evidence="2" id="KW-1185">Reference proteome</keyword>
<sequence length="64" mass="6661">VPTVADTPLYFRTVRVTLPPGGRSDVSAANGIIYQISGSTEITVAGKPRMLARLIQPVVAPVAA</sequence>
<reference evidence="1" key="2">
    <citation type="submission" date="2022-10" db="EMBL/GenBank/DDBJ databases">
        <authorList>
            <person name="Trinh H.N."/>
        </authorList>
    </citation>
    <scope>NUCLEOTIDE SEQUENCE</scope>
    <source>
        <strain evidence="1">RN2-1</strain>
    </source>
</reference>
<protein>
    <submittedName>
        <fullName evidence="1">Uncharacterized protein</fullName>
    </submittedName>
</protein>
<evidence type="ECO:0000313" key="1">
    <source>
        <dbReference type="EMBL" id="MCW3477887.1"/>
    </source>
</evidence>
<accession>A0AA42CKG6</accession>
<comment type="caution">
    <text evidence="1">The sequence shown here is derived from an EMBL/GenBank/DDBJ whole genome shotgun (WGS) entry which is preliminary data.</text>
</comment>
<evidence type="ECO:0000313" key="2">
    <source>
        <dbReference type="Proteomes" id="UP001165679"/>
    </source>
</evidence>
<dbReference type="EMBL" id="JAPDNT010000061">
    <property type="protein sequence ID" value="MCW3477887.1"/>
    <property type="molecule type" value="Genomic_DNA"/>
</dbReference>
<feature type="non-terminal residue" evidence="1">
    <location>
        <position position="1"/>
    </location>
</feature>